<organism evidence="1 2">
    <name type="scientific">Rhizobium tubonense</name>
    <dbReference type="NCBI Taxonomy" id="484088"/>
    <lineage>
        <taxon>Bacteria</taxon>
        <taxon>Pseudomonadati</taxon>
        <taxon>Pseudomonadota</taxon>
        <taxon>Alphaproteobacteria</taxon>
        <taxon>Hyphomicrobiales</taxon>
        <taxon>Rhizobiaceae</taxon>
        <taxon>Rhizobium/Agrobacterium group</taxon>
        <taxon>Rhizobium</taxon>
    </lineage>
</organism>
<dbReference type="Proteomes" id="UP000248925">
    <property type="component" value="Unassembled WGS sequence"/>
</dbReference>
<comment type="caution">
    <text evidence="1">The sequence shown here is derived from an EMBL/GenBank/DDBJ whole genome shotgun (WGS) entry which is preliminary data.</text>
</comment>
<dbReference type="AlphaFoldDB" id="A0A2W4F204"/>
<evidence type="ECO:0000313" key="1">
    <source>
        <dbReference type="EMBL" id="PZM16233.1"/>
    </source>
</evidence>
<dbReference type="EMBL" id="PCDP01000003">
    <property type="protein sequence ID" value="PZM16233.1"/>
    <property type="molecule type" value="Genomic_DNA"/>
</dbReference>
<proteinExistence type="predicted"/>
<name>A0A2W4F204_9HYPH</name>
<reference evidence="1 2" key="1">
    <citation type="journal article" date="2018" name="Sci. Rep.">
        <title>Rhizobium tumorigenes sp. nov., a novel plant tumorigenic bacterium isolated from cane gall tumors on thornless blackberry.</title>
        <authorList>
            <person name="Kuzmanovi N."/>
            <person name="Smalla K."/>
            <person name="Gronow S."/>
            <person name="PuBawska J."/>
        </authorList>
    </citation>
    <scope>NUCLEOTIDE SEQUENCE [LARGE SCALE GENOMIC DNA]</scope>
    <source>
        <strain evidence="1 2">CCBAU 85046</strain>
    </source>
</reference>
<gene>
    <name evidence="1" type="ORF">CPY51_04415</name>
</gene>
<sequence>MKQIHSPKSSPGNIERARECEEALDIAFKELLERAAAAGWQEAEVALVLADIADAHVMDVAKRRKQAETYN</sequence>
<protein>
    <submittedName>
        <fullName evidence="1">Uncharacterized protein</fullName>
    </submittedName>
</protein>
<dbReference type="RefSeq" id="WP_111158836.1">
    <property type="nucleotide sequence ID" value="NZ_PCDP01000003.1"/>
</dbReference>
<accession>A0A2W4F204</accession>
<evidence type="ECO:0000313" key="2">
    <source>
        <dbReference type="Proteomes" id="UP000248925"/>
    </source>
</evidence>
<keyword evidence="2" id="KW-1185">Reference proteome</keyword>